<sequence>PFAMCYADEMDRFLMPRFDDSGRYKFIANVDRIPALELRKLEKISAFRDVLTIDEAREIIGKKPHDNAEIGAQLLKPQGGSSKPTEGAKSREDFIVALMDRGHSEIEAEQKACDVYGCH</sequence>
<evidence type="ECO:0000256" key="1">
    <source>
        <dbReference type="SAM" id="MobiDB-lite"/>
    </source>
</evidence>
<feature type="region of interest" description="Disordered" evidence="1">
    <location>
        <begin position="70"/>
        <end position="89"/>
    </location>
</feature>
<gene>
    <name evidence="2" type="ORF">S01H4_30783</name>
</gene>
<proteinExistence type="predicted"/>
<comment type="caution">
    <text evidence="2">The sequence shown here is derived from an EMBL/GenBank/DDBJ whole genome shotgun (WGS) entry which is preliminary data.</text>
</comment>
<reference evidence="2" key="1">
    <citation type="journal article" date="2014" name="Front. Microbiol.">
        <title>High frequency of phylogenetically diverse reductive dehalogenase-homologous genes in deep subseafloor sedimentary metagenomes.</title>
        <authorList>
            <person name="Kawai M."/>
            <person name="Futagami T."/>
            <person name="Toyoda A."/>
            <person name="Takaki Y."/>
            <person name="Nishi S."/>
            <person name="Hori S."/>
            <person name="Arai W."/>
            <person name="Tsubouchi T."/>
            <person name="Morono Y."/>
            <person name="Uchiyama I."/>
            <person name="Ito T."/>
            <person name="Fujiyama A."/>
            <person name="Inagaki F."/>
            <person name="Takami H."/>
        </authorList>
    </citation>
    <scope>NUCLEOTIDE SEQUENCE</scope>
    <source>
        <strain evidence="2">Expedition CK06-06</strain>
    </source>
</reference>
<organism evidence="2">
    <name type="scientific">marine sediment metagenome</name>
    <dbReference type="NCBI Taxonomy" id="412755"/>
    <lineage>
        <taxon>unclassified sequences</taxon>
        <taxon>metagenomes</taxon>
        <taxon>ecological metagenomes</taxon>
    </lineage>
</organism>
<protein>
    <submittedName>
        <fullName evidence="2">Uncharacterized protein</fullName>
    </submittedName>
</protein>
<name>X1A254_9ZZZZ</name>
<feature type="non-terminal residue" evidence="2">
    <location>
        <position position="1"/>
    </location>
</feature>
<evidence type="ECO:0000313" key="2">
    <source>
        <dbReference type="EMBL" id="GAG75824.1"/>
    </source>
</evidence>
<dbReference type="EMBL" id="BART01015917">
    <property type="protein sequence ID" value="GAG75824.1"/>
    <property type="molecule type" value="Genomic_DNA"/>
</dbReference>
<accession>X1A254</accession>
<dbReference type="AlphaFoldDB" id="X1A254"/>